<proteinExistence type="predicted"/>
<accession>A0ABT0FLG9</accession>
<reference evidence="3 4" key="1">
    <citation type="submission" date="2022-04" db="EMBL/GenBank/DDBJ databases">
        <title>Genome draft of Actinomadura sp. ATCC 31491.</title>
        <authorList>
            <person name="Shi X."/>
            <person name="Du Y."/>
        </authorList>
    </citation>
    <scope>NUCLEOTIDE SEQUENCE [LARGE SCALE GENOMIC DNA]</scope>
    <source>
        <strain evidence="3 4">ATCC 31491</strain>
    </source>
</reference>
<evidence type="ECO:0000313" key="3">
    <source>
        <dbReference type="EMBL" id="MCK2213176.1"/>
    </source>
</evidence>
<keyword evidence="2" id="KW-1133">Transmembrane helix</keyword>
<feature type="transmembrane region" description="Helical" evidence="2">
    <location>
        <begin position="44"/>
        <end position="66"/>
    </location>
</feature>
<evidence type="ECO:0000256" key="2">
    <source>
        <dbReference type="SAM" id="Phobius"/>
    </source>
</evidence>
<feature type="region of interest" description="Disordered" evidence="1">
    <location>
        <begin position="163"/>
        <end position="227"/>
    </location>
</feature>
<comment type="caution">
    <text evidence="3">The sequence shown here is derived from an EMBL/GenBank/DDBJ whole genome shotgun (WGS) entry which is preliminary data.</text>
</comment>
<evidence type="ECO:0008006" key="5">
    <source>
        <dbReference type="Google" id="ProtNLM"/>
    </source>
</evidence>
<gene>
    <name evidence="3" type="ORF">MF672_005105</name>
</gene>
<protein>
    <recommendedName>
        <fullName evidence="5">Anti-sigma factor</fullName>
    </recommendedName>
</protein>
<dbReference type="SUPFAM" id="SSF54593">
    <property type="entry name" value="Glyoxalase/Bleomycin resistance protein/Dihydroxybiphenyl dioxygenase"/>
    <property type="match status" value="1"/>
</dbReference>
<keyword evidence="2" id="KW-0812">Transmembrane</keyword>
<dbReference type="InterPro" id="IPR029068">
    <property type="entry name" value="Glyas_Bleomycin-R_OHBP_Dase"/>
</dbReference>
<keyword evidence="4" id="KW-1185">Reference proteome</keyword>
<feature type="compositionally biased region" description="Basic and acidic residues" evidence="1">
    <location>
        <begin position="202"/>
        <end position="218"/>
    </location>
</feature>
<sequence length="227" mass="22925">MSSFEERLLSALKSEITTRTADDIMTTTATPPMEQARTGRGRRLGFAVAGVAAAAAAVVALGGTVFQQPAYAVTKAADGTVDVRISAFTDPGGLAAELGRNGVKAVVDYLPEGQTCQAVRGRPADLAGRFSGRIGRSGDGISFAIMKGQVPAGATLVLAVTKSKDGDDRPPTATSLSVVQGEVAPCAPTSLPLPSSGGGGTDEGKKDDGPSLRTHEGDGPGLNEETG</sequence>
<dbReference type="RefSeq" id="WP_242381770.1">
    <property type="nucleotide sequence ID" value="NZ_JAKRKC020000001.1"/>
</dbReference>
<dbReference type="EMBL" id="JAKRKC020000001">
    <property type="protein sequence ID" value="MCK2213176.1"/>
    <property type="molecule type" value="Genomic_DNA"/>
</dbReference>
<evidence type="ECO:0000313" key="4">
    <source>
        <dbReference type="Proteomes" id="UP001317259"/>
    </source>
</evidence>
<organism evidence="3 4">
    <name type="scientific">Actinomadura luzonensis</name>
    <dbReference type="NCBI Taxonomy" id="2805427"/>
    <lineage>
        <taxon>Bacteria</taxon>
        <taxon>Bacillati</taxon>
        <taxon>Actinomycetota</taxon>
        <taxon>Actinomycetes</taxon>
        <taxon>Streptosporangiales</taxon>
        <taxon>Thermomonosporaceae</taxon>
        <taxon>Actinomadura</taxon>
    </lineage>
</organism>
<keyword evidence="2" id="KW-0472">Membrane</keyword>
<evidence type="ECO:0000256" key="1">
    <source>
        <dbReference type="SAM" id="MobiDB-lite"/>
    </source>
</evidence>
<dbReference type="Gene3D" id="3.10.180.10">
    <property type="entry name" value="2,3-Dihydroxybiphenyl 1,2-Dioxygenase, domain 1"/>
    <property type="match status" value="1"/>
</dbReference>
<dbReference type="Proteomes" id="UP001317259">
    <property type="component" value="Unassembled WGS sequence"/>
</dbReference>
<name>A0ABT0FLG9_9ACTN</name>